<dbReference type="InterPro" id="IPR000873">
    <property type="entry name" value="AMP-dep_synth/lig_dom"/>
</dbReference>
<reference evidence="5 6" key="1">
    <citation type="submission" date="2017-04" db="EMBL/GenBank/DDBJ databases">
        <title>Novel microbial lineages endemic to geothermal iron-oxide mats fill important gaps in the evolutionary history of Archaea.</title>
        <authorList>
            <person name="Jay Z.J."/>
            <person name="Beam J.P."/>
            <person name="Dlakic M."/>
            <person name="Rusch D.B."/>
            <person name="Kozubal M.A."/>
            <person name="Inskeep W.P."/>
        </authorList>
    </citation>
    <scope>NUCLEOTIDE SEQUENCE [LARGE SCALE GENOMIC DNA]</scope>
    <source>
        <strain evidence="5">OSP_D</strain>
    </source>
</reference>
<dbReference type="InterPro" id="IPR042099">
    <property type="entry name" value="ANL_N_sf"/>
</dbReference>
<evidence type="ECO:0000256" key="1">
    <source>
        <dbReference type="ARBA" id="ARBA00006432"/>
    </source>
</evidence>
<dbReference type="PANTHER" id="PTHR43201:SF5">
    <property type="entry name" value="MEDIUM-CHAIN ACYL-COA LIGASE ACSF2, MITOCHONDRIAL"/>
    <property type="match status" value="1"/>
</dbReference>
<protein>
    <recommendedName>
        <fullName evidence="7">ATP-dependent acyl-CoA ligase</fullName>
    </recommendedName>
</protein>
<name>A0A2R6AUJ9_9ARCH</name>
<sequence length="515" mass="56304">MLITLWYECAGVLDGFVELASFLPHVAARVPHKAAMVWRGTVTTYAELDSGTSRLAGSLEAAGFVRGDRIGALMENSPEMVGVWLATLRAGCVFVPFNTALRGEMLGYQLHNSGVRLLFVDSSLLSNLEGLSLEGVRVVVNKVGEGLMGFGAEGGPTHVPVRVDRSDPAVVLYTSGTTGSPKGVVLPHYAFINRVMEIERIVHLRGDDVLYNSLPLYHTSGQVMTTLPALLNGLTVVQQERFHASTFWSLAASSGATVSFLLNRMVNILLNTRDRFEKNALRVVMCGGVRKDTLQMFEGVFGVRLLEGFGMTETCGIALYNTLDEDKEGSVGKALPSVEAKLSGGGSEGELMLRPKIPSTMFTGYLGEDPIHWERGEWFNTGDILSVDAEGFYYYVERKKDLIRSRGENISPTTIESAVEGFPGVVECAAVGVPSGLGDEDILVAIKSTMEVKPLELMAYLSQRLPYYMLPRYLLFVDEIPKTPTQKLRREAVRRLGLNGAIDVSELGFHVRRPS</sequence>
<feature type="domain" description="AMP-binding enzyme C-terminal" evidence="4">
    <location>
        <begin position="415"/>
        <end position="487"/>
    </location>
</feature>
<evidence type="ECO:0000313" key="6">
    <source>
        <dbReference type="Proteomes" id="UP000240322"/>
    </source>
</evidence>
<comment type="similarity">
    <text evidence="1">Belongs to the ATP-dependent AMP-binding enzyme family.</text>
</comment>
<dbReference type="Gene3D" id="3.30.300.30">
    <property type="match status" value="1"/>
</dbReference>
<dbReference type="PANTHER" id="PTHR43201">
    <property type="entry name" value="ACYL-COA SYNTHETASE"/>
    <property type="match status" value="1"/>
</dbReference>
<accession>A0A2R6AUJ9</accession>
<dbReference type="EMBL" id="NEXE01000075">
    <property type="protein sequence ID" value="PSN90064.1"/>
    <property type="molecule type" value="Genomic_DNA"/>
</dbReference>
<dbReference type="GO" id="GO:0031956">
    <property type="term" value="F:medium-chain fatty acid-CoA ligase activity"/>
    <property type="evidence" value="ECO:0007669"/>
    <property type="project" value="TreeGrafter"/>
</dbReference>
<dbReference type="SUPFAM" id="SSF56801">
    <property type="entry name" value="Acetyl-CoA synthetase-like"/>
    <property type="match status" value="1"/>
</dbReference>
<dbReference type="Pfam" id="PF00501">
    <property type="entry name" value="AMP-binding"/>
    <property type="match status" value="1"/>
</dbReference>
<evidence type="ECO:0000313" key="5">
    <source>
        <dbReference type="EMBL" id="PSN90064.1"/>
    </source>
</evidence>
<evidence type="ECO:0000259" key="4">
    <source>
        <dbReference type="Pfam" id="PF13193"/>
    </source>
</evidence>
<dbReference type="InterPro" id="IPR045851">
    <property type="entry name" value="AMP-bd_C_sf"/>
</dbReference>
<dbReference type="Proteomes" id="UP000240322">
    <property type="component" value="Unassembled WGS sequence"/>
</dbReference>
<dbReference type="Gene3D" id="3.40.50.12780">
    <property type="entry name" value="N-terminal domain of ligase-like"/>
    <property type="match status" value="1"/>
</dbReference>
<dbReference type="InterPro" id="IPR020845">
    <property type="entry name" value="AMP-binding_CS"/>
</dbReference>
<organism evidence="5 6">
    <name type="scientific">Candidatus Marsarchaeota G2 archaeon OSP_D</name>
    <dbReference type="NCBI Taxonomy" id="1978157"/>
    <lineage>
        <taxon>Archaea</taxon>
        <taxon>Candidatus Marsarchaeota</taxon>
        <taxon>Candidatus Marsarchaeota group 2</taxon>
    </lineage>
</organism>
<feature type="domain" description="AMP-dependent synthetase/ligase" evidence="3">
    <location>
        <begin position="25"/>
        <end position="366"/>
    </location>
</feature>
<dbReference type="GO" id="GO:0006631">
    <property type="term" value="P:fatty acid metabolic process"/>
    <property type="evidence" value="ECO:0007669"/>
    <property type="project" value="TreeGrafter"/>
</dbReference>
<dbReference type="PROSITE" id="PS00455">
    <property type="entry name" value="AMP_BINDING"/>
    <property type="match status" value="1"/>
</dbReference>
<dbReference type="AlphaFoldDB" id="A0A2R6AUJ9"/>
<gene>
    <name evidence="5" type="ORF">B9Q03_07650</name>
</gene>
<keyword evidence="2" id="KW-0436">Ligase</keyword>
<comment type="caution">
    <text evidence="5">The sequence shown here is derived from an EMBL/GenBank/DDBJ whole genome shotgun (WGS) entry which is preliminary data.</text>
</comment>
<dbReference type="InterPro" id="IPR025110">
    <property type="entry name" value="AMP-bd_C"/>
</dbReference>
<dbReference type="Pfam" id="PF13193">
    <property type="entry name" value="AMP-binding_C"/>
    <property type="match status" value="1"/>
</dbReference>
<evidence type="ECO:0000256" key="2">
    <source>
        <dbReference type="ARBA" id="ARBA00022598"/>
    </source>
</evidence>
<evidence type="ECO:0000259" key="3">
    <source>
        <dbReference type="Pfam" id="PF00501"/>
    </source>
</evidence>
<proteinExistence type="inferred from homology"/>
<evidence type="ECO:0008006" key="7">
    <source>
        <dbReference type="Google" id="ProtNLM"/>
    </source>
</evidence>